<proteinExistence type="predicted"/>
<evidence type="ECO:0008006" key="4">
    <source>
        <dbReference type="Google" id="ProtNLM"/>
    </source>
</evidence>
<organism evidence="2 3">
    <name type="scientific">Nocardia vinacea</name>
    <dbReference type="NCBI Taxonomy" id="96468"/>
    <lineage>
        <taxon>Bacteria</taxon>
        <taxon>Bacillati</taxon>
        <taxon>Actinomycetota</taxon>
        <taxon>Actinomycetes</taxon>
        <taxon>Mycobacteriales</taxon>
        <taxon>Nocardiaceae</taxon>
        <taxon>Nocardia</taxon>
    </lineage>
</organism>
<name>A0ABZ1YX80_9NOCA</name>
<evidence type="ECO:0000256" key="1">
    <source>
        <dbReference type="SAM" id="Phobius"/>
    </source>
</evidence>
<protein>
    <recommendedName>
        <fullName evidence="4">DUF2207 domain-containing protein</fullName>
    </recommendedName>
</protein>
<evidence type="ECO:0000313" key="3">
    <source>
        <dbReference type="Proteomes" id="UP001432062"/>
    </source>
</evidence>
<keyword evidence="1" id="KW-1133">Transmembrane helix</keyword>
<keyword evidence="3" id="KW-1185">Reference proteome</keyword>
<dbReference type="EMBL" id="CP109441">
    <property type="protein sequence ID" value="WUV47844.1"/>
    <property type="molecule type" value="Genomic_DNA"/>
</dbReference>
<dbReference type="Proteomes" id="UP001432062">
    <property type="component" value="Chromosome"/>
</dbReference>
<evidence type="ECO:0000313" key="2">
    <source>
        <dbReference type="EMBL" id="WUV47844.1"/>
    </source>
</evidence>
<dbReference type="RefSeq" id="WP_040692895.1">
    <property type="nucleotide sequence ID" value="NZ_CP109149.1"/>
</dbReference>
<reference evidence="2" key="1">
    <citation type="submission" date="2022-10" db="EMBL/GenBank/DDBJ databases">
        <title>The complete genomes of actinobacterial strains from the NBC collection.</title>
        <authorList>
            <person name="Joergensen T.S."/>
            <person name="Alvarez Arevalo M."/>
            <person name="Sterndorff E.B."/>
            <person name="Faurdal D."/>
            <person name="Vuksanovic O."/>
            <person name="Mourched A.-S."/>
            <person name="Charusanti P."/>
            <person name="Shaw S."/>
            <person name="Blin K."/>
            <person name="Weber T."/>
        </authorList>
    </citation>
    <scope>NUCLEOTIDE SEQUENCE</scope>
    <source>
        <strain evidence="2">NBC_01482</strain>
    </source>
</reference>
<feature type="transmembrane region" description="Helical" evidence="1">
    <location>
        <begin position="5"/>
        <end position="23"/>
    </location>
</feature>
<gene>
    <name evidence="2" type="ORF">OG563_06325</name>
</gene>
<sequence length="56" mass="5928">MLWKIIGVVAVVWIALAIIGALIKGLFPILVISAVVFGLYLLYKAVAGSDNSVSKL</sequence>
<keyword evidence="1" id="KW-0812">Transmembrane</keyword>
<accession>A0ABZ1YX80</accession>
<keyword evidence="1" id="KW-0472">Membrane</keyword>
<feature type="transmembrane region" description="Helical" evidence="1">
    <location>
        <begin position="29"/>
        <end position="46"/>
    </location>
</feature>